<sequence>MGSPCGLPHAVYLRWDAHGRSARWCLTVWSADGAFALRSRPYWWLVSLPLPLLFATPHVAFHGGPFSTRRPSKTEVLPFLARVKGQHGKLLARELTVRQRHVFFFLAKSPRSHQVHVLHLEEQAAQPQAKHHHGVHERVWQAPRRQRQVQQVQLAQAKEHPPHGQVNENGLEHHLVLHWPHLAGVAKVVTHHLGEPPVEEKARRRDEGHCHARRRERGCKEAEAHKYAHQQAGPLEVLLGGQRHRVARPFGDRKEGLFDHRPLVRAHLDLPLKAAAHALRQPVLKDLVLGDGQLHQLLLVLPILDGQPRHGRLHLFVRSVLTHTQHPVRVHRRPPANGARRRRGLLPKEAKEHPGGTRRGGGSASRGGGRPPVRQTARRDARGGAGGRQQRGAAKGVPVGTSAHRGGTGHKGHGGRHHQAGGGKGERGGRRELGGLLPRQTSLPEDAKI</sequence>
<dbReference type="Proteomes" id="UP000798662">
    <property type="component" value="Chromosome 1"/>
</dbReference>
<proteinExistence type="predicted"/>
<dbReference type="EMBL" id="CM020618">
    <property type="protein sequence ID" value="KAK1858926.1"/>
    <property type="molecule type" value="Genomic_DNA"/>
</dbReference>
<evidence type="ECO:0000313" key="1">
    <source>
        <dbReference type="EMBL" id="KAK1858926.1"/>
    </source>
</evidence>
<reference evidence="1" key="1">
    <citation type="submission" date="2019-11" db="EMBL/GenBank/DDBJ databases">
        <title>Nori genome reveals adaptations in red seaweeds to the harsh intertidal environment.</title>
        <authorList>
            <person name="Wang D."/>
            <person name="Mao Y."/>
        </authorList>
    </citation>
    <scope>NUCLEOTIDE SEQUENCE</scope>
    <source>
        <tissue evidence="1">Gametophyte</tissue>
    </source>
</reference>
<gene>
    <name evidence="1" type="ORF">I4F81_001525</name>
</gene>
<keyword evidence="2" id="KW-1185">Reference proteome</keyword>
<protein>
    <submittedName>
        <fullName evidence="1">Uncharacterized protein</fullName>
    </submittedName>
</protein>
<name>A0ACC3BMF2_PYRYE</name>
<comment type="caution">
    <text evidence="1">The sequence shown here is derived from an EMBL/GenBank/DDBJ whole genome shotgun (WGS) entry which is preliminary data.</text>
</comment>
<organism evidence="1 2">
    <name type="scientific">Pyropia yezoensis</name>
    <name type="common">Susabi-nori</name>
    <name type="synonym">Porphyra yezoensis</name>
    <dbReference type="NCBI Taxonomy" id="2788"/>
    <lineage>
        <taxon>Eukaryota</taxon>
        <taxon>Rhodophyta</taxon>
        <taxon>Bangiophyceae</taxon>
        <taxon>Bangiales</taxon>
        <taxon>Bangiaceae</taxon>
        <taxon>Pyropia</taxon>
    </lineage>
</organism>
<accession>A0ACC3BMF2</accession>
<evidence type="ECO:0000313" key="2">
    <source>
        <dbReference type="Proteomes" id="UP000798662"/>
    </source>
</evidence>